<dbReference type="Pfam" id="PF13577">
    <property type="entry name" value="SnoaL_4"/>
    <property type="match status" value="1"/>
</dbReference>
<name>A0A229TC56_9PSEU</name>
<proteinExistence type="predicted"/>
<dbReference type="InterPro" id="IPR037401">
    <property type="entry name" value="SnoaL-like"/>
</dbReference>
<keyword evidence="3" id="KW-1185">Reference proteome</keyword>
<organism evidence="2 3">
    <name type="scientific">Amycolatopsis vastitatis</name>
    <dbReference type="NCBI Taxonomy" id="1905142"/>
    <lineage>
        <taxon>Bacteria</taxon>
        <taxon>Bacillati</taxon>
        <taxon>Actinomycetota</taxon>
        <taxon>Actinomycetes</taxon>
        <taxon>Pseudonocardiales</taxon>
        <taxon>Pseudonocardiaceae</taxon>
        <taxon>Amycolatopsis</taxon>
    </lineage>
</organism>
<reference evidence="3" key="1">
    <citation type="submission" date="2017-07" db="EMBL/GenBank/DDBJ databases">
        <title>Comparative genome mining reveals phylogenetic distribution patterns of secondary metabolites in Amycolatopsis.</title>
        <authorList>
            <person name="Adamek M."/>
            <person name="Alanjary M."/>
            <person name="Sales-Ortells H."/>
            <person name="Goodfellow M."/>
            <person name="Bull A.T."/>
            <person name="Kalinowski J."/>
            <person name="Ziemert N."/>
        </authorList>
    </citation>
    <scope>NUCLEOTIDE SEQUENCE [LARGE SCALE GENOMIC DNA]</scope>
    <source>
        <strain evidence="3">H5</strain>
    </source>
</reference>
<dbReference type="InterPro" id="IPR032710">
    <property type="entry name" value="NTF2-like_dom_sf"/>
</dbReference>
<gene>
    <name evidence="2" type="ORF">CF165_13435</name>
</gene>
<dbReference type="AlphaFoldDB" id="A0A229TC56"/>
<dbReference type="RefSeq" id="WP_093947826.1">
    <property type="nucleotide sequence ID" value="NZ_NMUL01000010.1"/>
</dbReference>
<evidence type="ECO:0000313" key="3">
    <source>
        <dbReference type="Proteomes" id="UP000215199"/>
    </source>
</evidence>
<dbReference type="SUPFAM" id="SSF54427">
    <property type="entry name" value="NTF2-like"/>
    <property type="match status" value="1"/>
</dbReference>
<protein>
    <recommendedName>
        <fullName evidence="1">SnoaL-like domain-containing protein</fullName>
    </recommendedName>
</protein>
<dbReference type="OrthoDB" id="7605094at2"/>
<dbReference type="Gene3D" id="3.10.450.50">
    <property type="match status" value="1"/>
</dbReference>
<evidence type="ECO:0000259" key="1">
    <source>
        <dbReference type="Pfam" id="PF13577"/>
    </source>
</evidence>
<dbReference type="Proteomes" id="UP000215199">
    <property type="component" value="Unassembled WGS sequence"/>
</dbReference>
<feature type="domain" description="SnoaL-like" evidence="1">
    <location>
        <begin position="31"/>
        <end position="151"/>
    </location>
</feature>
<dbReference type="CDD" id="cd00531">
    <property type="entry name" value="NTF2_like"/>
    <property type="match status" value="1"/>
</dbReference>
<accession>A0A229TC56</accession>
<dbReference type="EMBL" id="NMUL01000010">
    <property type="protein sequence ID" value="OXM68504.1"/>
    <property type="molecule type" value="Genomic_DNA"/>
</dbReference>
<comment type="caution">
    <text evidence="2">The sequence shown here is derived from an EMBL/GenBank/DDBJ whole genome shotgun (WGS) entry which is preliminary data.</text>
</comment>
<evidence type="ECO:0000313" key="2">
    <source>
        <dbReference type="EMBL" id="OXM68504.1"/>
    </source>
</evidence>
<sequence>MSAKAAPGWGSASFPAIRPGEVALDPAGQFAVHQALARYAFALDQQDAEALAAVLTEDATWAFMIAGESELGPVAGREAILEFARGAWGAETDQRRHNLVNVVFRSADAGTALVHAYLMLTSNAGGNSSVIATGFYTFRLEHAGGEWRLAELFLGTDNAW</sequence>